<organism evidence="1 2">
    <name type="scientific">Chthoniobacter flavus Ellin428</name>
    <dbReference type="NCBI Taxonomy" id="497964"/>
    <lineage>
        <taxon>Bacteria</taxon>
        <taxon>Pseudomonadati</taxon>
        <taxon>Verrucomicrobiota</taxon>
        <taxon>Spartobacteria</taxon>
        <taxon>Chthoniobacterales</taxon>
        <taxon>Chthoniobacteraceae</taxon>
        <taxon>Chthoniobacter</taxon>
    </lineage>
</organism>
<reference evidence="1 2" key="1">
    <citation type="journal article" date="2011" name="J. Bacteriol.">
        <title>Genome sequence of Chthoniobacter flavus Ellin428, an aerobic heterotrophic soil bacterium.</title>
        <authorList>
            <person name="Kant R."/>
            <person name="van Passel M.W."/>
            <person name="Palva A."/>
            <person name="Lucas S."/>
            <person name="Lapidus A."/>
            <person name="Glavina Del Rio T."/>
            <person name="Dalin E."/>
            <person name="Tice H."/>
            <person name="Bruce D."/>
            <person name="Goodwin L."/>
            <person name="Pitluck S."/>
            <person name="Larimer F.W."/>
            <person name="Land M.L."/>
            <person name="Hauser L."/>
            <person name="Sangwan P."/>
            <person name="de Vos W.M."/>
            <person name="Janssen P.H."/>
            <person name="Smidt H."/>
        </authorList>
    </citation>
    <scope>NUCLEOTIDE SEQUENCE [LARGE SCALE GENOMIC DNA]</scope>
    <source>
        <strain evidence="1 2">Ellin428</strain>
    </source>
</reference>
<comment type="caution">
    <text evidence="1">The sequence shown here is derived from an EMBL/GenBank/DDBJ whole genome shotgun (WGS) entry which is preliminary data.</text>
</comment>
<keyword evidence="2" id="KW-1185">Reference proteome</keyword>
<dbReference type="EMBL" id="ABVL01000031">
    <property type="protein sequence ID" value="EDY16511.1"/>
    <property type="molecule type" value="Genomic_DNA"/>
</dbReference>
<gene>
    <name evidence="1" type="ORF">CfE428DRAFT_5934</name>
</gene>
<name>B4DAJ3_9BACT</name>
<accession>B4DAJ3</accession>
<evidence type="ECO:0000313" key="2">
    <source>
        <dbReference type="Proteomes" id="UP000005824"/>
    </source>
</evidence>
<sequence>MDLVGYAHVASYVVVKAFRYLTAVESDTYLKTV</sequence>
<proteinExistence type="predicted"/>
<dbReference type="InParanoid" id="B4DAJ3"/>
<dbReference type="Proteomes" id="UP000005824">
    <property type="component" value="Unassembled WGS sequence"/>
</dbReference>
<evidence type="ECO:0000313" key="1">
    <source>
        <dbReference type="EMBL" id="EDY16511.1"/>
    </source>
</evidence>
<protein>
    <submittedName>
        <fullName evidence="1">Uncharacterized protein</fullName>
    </submittedName>
</protein>
<dbReference type="AlphaFoldDB" id="B4DAJ3"/>